<keyword evidence="2" id="KW-1185">Reference proteome</keyword>
<protein>
    <submittedName>
        <fullName evidence="1">Uncharacterized protein</fullName>
    </submittedName>
</protein>
<evidence type="ECO:0000313" key="1">
    <source>
        <dbReference type="EMBL" id="AEI09693.1"/>
    </source>
</evidence>
<sequence length="53" mass="5864">MNGAIIFNFDPSSIAELASILTVVKLADSGIHRETDSHLASRKPYFSRVFVKI</sequence>
<gene>
    <name evidence="1" type="ordered locus">CRES_1338</name>
</gene>
<dbReference type="KEGG" id="crd:CRES_1338"/>
<proteinExistence type="predicted"/>
<evidence type="ECO:0000313" key="2">
    <source>
        <dbReference type="Proteomes" id="UP000000492"/>
    </source>
</evidence>
<dbReference type="Proteomes" id="UP000000492">
    <property type="component" value="Chromosome"/>
</dbReference>
<organism evidence="1 2">
    <name type="scientific">Corynebacterium resistens (strain DSM 45100 / JCM 12819 / GTC 2026 / SICGH 158)</name>
    <dbReference type="NCBI Taxonomy" id="662755"/>
    <lineage>
        <taxon>Bacteria</taxon>
        <taxon>Bacillati</taxon>
        <taxon>Actinomycetota</taxon>
        <taxon>Actinomycetes</taxon>
        <taxon>Mycobacteriales</taxon>
        <taxon>Corynebacteriaceae</taxon>
        <taxon>Corynebacterium</taxon>
    </lineage>
</organism>
<name>F8DYM8_CORRG</name>
<reference evidence="1 2" key="1">
    <citation type="journal article" date="2012" name="BMC Genomics">
        <title>Complete genome sequence, lifestyle, and multi-drug resistance of the human pathogen Corynebacterium resistens DSM 45100 isolated from blood samples of a leukemia patient.</title>
        <authorList>
            <person name="Schroder J."/>
            <person name="Maus I."/>
            <person name="Meyer K."/>
            <person name="Wordemann S."/>
            <person name="Blom J."/>
            <person name="Jaenicke S."/>
            <person name="Schneider J."/>
            <person name="Trost E."/>
            <person name="Tauch A."/>
        </authorList>
    </citation>
    <scope>NUCLEOTIDE SEQUENCE [LARGE SCALE GENOMIC DNA]</scope>
    <source>
        <strain evidence="2">DSM 45100 / JCM 12819 / CCUG 50093 / GTC 2026 / SICGH 158</strain>
    </source>
</reference>
<dbReference type="EMBL" id="CP002857">
    <property type="protein sequence ID" value="AEI09693.1"/>
    <property type="molecule type" value="Genomic_DNA"/>
</dbReference>
<accession>F8DYM8</accession>
<dbReference type="HOGENOM" id="CLU_3060645_0_0_11"/>
<dbReference type="AlphaFoldDB" id="F8DYM8"/>